<dbReference type="SMART" id="SM00754">
    <property type="entry name" value="CHRD"/>
    <property type="match status" value="1"/>
</dbReference>
<keyword evidence="4" id="KW-1185">Reference proteome</keyword>
<comment type="caution">
    <text evidence="3">The sequence shown here is derived from an EMBL/GenBank/DDBJ whole genome shotgun (WGS) entry which is preliminary data.</text>
</comment>
<evidence type="ECO:0000259" key="2">
    <source>
        <dbReference type="PROSITE" id="PS50933"/>
    </source>
</evidence>
<feature type="chain" id="PRO_5035310293" description="CHRD domain-containing protein" evidence="1">
    <location>
        <begin position="30"/>
        <end position="321"/>
    </location>
</feature>
<evidence type="ECO:0000313" key="3">
    <source>
        <dbReference type="EMBL" id="GIG73689.1"/>
    </source>
</evidence>
<proteinExistence type="predicted"/>
<dbReference type="Pfam" id="PF07452">
    <property type="entry name" value="CHRD"/>
    <property type="match status" value="1"/>
</dbReference>
<gene>
    <name evidence="3" type="ORF">Pfl04_20930</name>
</gene>
<dbReference type="EMBL" id="BONU01000011">
    <property type="protein sequence ID" value="GIG73689.1"/>
    <property type="molecule type" value="Genomic_DNA"/>
</dbReference>
<dbReference type="PANTHER" id="PTHR35567:SF1">
    <property type="entry name" value="CONSERVED FUNGAL PROTEIN (AFU_ORTHOLOGUE AFUA_1G14230)"/>
    <property type="match status" value="1"/>
</dbReference>
<accession>A0A8J3LTQ5</accession>
<dbReference type="RefSeq" id="WP_168073203.1">
    <property type="nucleotide sequence ID" value="NZ_BAAAQJ010000008.1"/>
</dbReference>
<protein>
    <recommendedName>
        <fullName evidence="2">CHRD domain-containing protein</fullName>
    </recommendedName>
</protein>
<sequence length="321" mass="32554">MVRTVGSRLALSVAAAAAAFLAVPGTASAHGIPAQQPPADATYLVAALNGRNEVPGAAGSPAAGDKDGRAVEVLRIQGNQVSFAIKWTGIGAPTAGHLHLGAAGANGPMKVLLFGAPLPATLNAVVGTVTVADASVLEALKSQPGTFYTNLHNAEFPGGALRGQLHTVTHPVDLAAVLRGGPHSAVLDSVAPVIKGEQIYACTKQANGGYAYTQHNVSARLAGGIRHSFVKDVAGPPQWIARDRSAITGKVLTRTPNGAGNIPELDLDATQSGASKGLFAGVAEIERLNTVGGVAPAGPCDPIKKPTARVPYEADYVFLVS</sequence>
<feature type="domain" description="CHRD" evidence="2">
    <location>
        <begin position="40"/>
        <end position="170"/>
    </location>
</feature>
<dbReference type="Proteomes" id="UP000653674">
    <property type="component" value="Unassembled WGS sequence"/>
</dbReference>
<dbReference type="InterPro" id="IPR021851">
    <property type="entry name" value="DUF3455"/>
</dbReference>
<evidence type="ECO:0000256" key="1">
    <source>
        <dbReference type="SAM" id="SignalP"/>
    </source>
</evidence>
<organism evidence="3 4">
    <name type="scientific">Planosporangium flavigriseum</name>
    <dbReference type="NCBI Taxonomy" id="373681"/>
    <lineage>
        <taxon>Bacteria</taxon>
        <taxon>Bacillati</taxon>
        <taxon>Actinomycetota</taxon>
        <taxon>Actinomycetes</taxon>
        <taxon>Micromonosporales</taxon>
        <taxon>Micromonosporaceae</taxon>
        <taxon>Planosporangium</taxon>
    </lineage>
</organism>
<dbReference type="Pfam" id="PF11937">
    <property type="entry name" value="DUF3455"/>
    <property type="match status" value="1"/>
</dbReference>
<keyword evidence="1" id="KW-0732">Signal</keyword>
<dbReference type="PROSITE" id="PS50933">
    <property type="entry name" value="CHRD"/>
    <property type="match status" value="1"/>
</dbReference>
<evidence type="ECO:0000313" key="4">
    <source>
        <dbReference type="Proteomes" id="UP000653674"/>
    </source>
</evidence>
<reference evidence="3" key="1">
    <citation type="submission" date="2021-01" db="EMBL/GenBank/DDBJ databases">
        <title>Whole genome shotgun sequence of Planosporangium flavigriseum NBRC 105377.</title>
        <authorList>
            <person name="Komaki H."/>
            <person name="Tamura T."/>
        </authorList>
    </citation>
    <scope>NUCLEOTIDE SEQUENCE</scope>
    <source>
        <strain evidence="3">NBRC 105377</strain>
    </source>
</reference>
<dbReference type="PANTHER" id="PTHR35567">
    <property type="entry name" value="MALATE DEHYDROGENASE (AFU_ORTHOLOGUE AFUA_2G13800)"/>
    <property type="match status" value="1"/>
</dbReference>
<dbReference type="AlphaFoldDB" id="A0A8J3LTQ5"/>
<name>A0A8J3LTQ5_9ACTN</name>
<dbReference type="InterPro" id="IPR010895">
    <property type="entry name" value="CHRD"/>
</dbReference>
<feature type="signal peptide" evidence="1">
    <location>
        <begin position="1"/>
        <end position="29"/>
    </location>
</feature>